<dbReference type="SUPFAM" id="SSF52047">
    <property type="entry name" value="RNI-like"/>
    <property type="match status" value="1"/>
</dbReference>
<keyword evidence="3" id="KW-1185">Reference proteome</keyword>
<feature type="compositionally biased region" description="Basic residues" evidence="1">
    <location>
        <begin position="214"/>
        <end position="226"/>
    </location>
</feature>
<name>A0A8X6X5Y4_9ARAC</name>
<dbReference type="OrthoDB" id="10044893at2759"/>
<dbReference type="Gene3D" id="3.80.10.10">
    <property type="entry name" value="Ribonuclease Inhibitor"/>
    <property type="match status" value="1"/>
</dbReference>
<evidence type="ECO:0000256" key="1">
    <source>
        <dbReference type="SAM" id="MobiDB-lite"/>
    </source>
</evidence>
<proteinExistence type="predicted"/>
<evidence type="ECO:0000313" key="3">
    <source>
        <dbReference type="Proteomes" id="UP000886998"/>
    </source>
</evidence>
<dbReference type="Proteomes" id="UP000886998">
    <property type="component" value="Unassembled WGS sequence"/>
</dbReference>
<comment type="caution">
    <text evidence="2">The sequence shown here is derived from an EMBL/GenBank/DDBJ whole genome shotgun (WGS) entry which is preliminary data.</text>
</comment>
<dbReference type="InterPro" id="IPR032675">
    <property type="entry name" value="LRR_dom_sf"/>
</dbReference>
<accession>A0A8X6X5Y4</accession>
<gene>
    <name evidence="2" type="primary">FBXL16</name>
    <name evidence="2" type="ORF">TNIN_11151</name>
</gene>
<dbReference type="AlphaFoldDB" id="A0A8X6X5Y4"/>
<sequence length="321" mass="35019">MHQYSIGVPTAVCAKVYSSLEKRGFPSLCLFGAGDDDVYDVVSNFPHGYVRQVQWLVLRCCNVTDKGHEVLLEFFHEVTRLEMSGCNEVTDAGLWASLHPRLVHLTLSDCINVADESVAAIAAAQPPGVELTGIPRDRLCAGLLWPPTERDLAGVAAPLVLGAHQPRPPQPGARAAQPYCALTVRLLQNHGRRSGARGREPAPTQGPRPLLVSSHHRRGAGKHRLRPPAGGTRPRQILPSKKKLEAKRTSFWVWFKSNRLRAEVFGDVPLPILWNLPPSGVAMATGSHSSEPLPGLCVIIGFSHSHPMSLSTERAKNDKKL</sequence>
<organism evidence="2 3">
    <name type="scientific">Trichonephila inaurata madagascariensis</name>
    <dbReference type="NCBI Taxonomy" id="2747483"/>
    <lineage>
        <taxon>Eukaryota</taxon>
        <taxon>Metazoa</taxon>
        <taxon>Ecdysozoa</taxon>
        <taxon>Arthropoda</taxon>
        <taxon>Chelicerata</taxon>
        <taxon>Arachnida</taxon>
        <taxon>Araneae</taxon>
        <taxon>Araneomorphae</taxon>
        <taxon>Entelegynae</taxon>
        <taxon>Araneoidea</taxon>
        <taxon>Nephilidae</taxon>
        <taxon>Trichonephila</taxon>
        <taxon>Trichonephila inaurata</taxon>
    </lineage>
</organism>
<reference evidence="2" key="1">
    <citation type="submission" date="2020-08" db="EMBL/GenBank/DDBJ databases">
        <title>Multicomponent nature underlies the extraordinary mechanical properties of spider dragline silk.</title>
        <authorList>
            <person name="Kono N."/>
            <person name="Nakamura H."/>
            <person name="Mori M."/>
            <person name="Yoshida Y."/>
            <person name="Ohtoshi R."/>
            <person name="Malay A.D."/>
            <person name="Moran D.A.P."/>
            <person name="Tomita M."/>
            <person name="Numata K."/>
            <person name="Arakawa K."/>
        </authorList>
    </citation>
    <scope>NUCLEOTIDE SEQUENCE</scope>
</reference>
<protein>
    <submittedName>
        <fullName evidence="2">Uncharacterized protein</fullName>
    </submittedName>
</protein>
<feature type="region of interest" description="Disordered" evidence="1">
    <location>
        <begin position="191"/>
        <end position="237"/>
    </location>
</feature>
<evidence type="ECO:0000313" key="2">
    <source>
        <dbReference type="EMBL" id="GFY47603.1"/>
    </source>
</evidence>
<dbReference type="EMBL" id="BMAV01006029">
    <property type="protein sequence ID" value="GFY47603.1"/>
    <property type="molecule type" value="Genomic_DNA"/>
</dbReference>